<organism evidence="2 3">
    <name type="scientific">Acidovorax benzenivorans</name>
    <dbReference type="NCBI Taxonomy" id="2987520"/>
    <lineage>
        <taxon>Bacteria</taxon>
        <taxon>Pseudomonadati</taxon>
        <taxon>Pseudomonadota</taxon>
        <taxon>Betaproteobacteria</taxon>
        <taxon>Burkholderiales</taxon>
        <taxon>Comamonadaceae</taxon>
        <taxon>Acidovorax</taxon>
    </lineage>
</organism>
<dbReference type="Gene3D" id="1.10.1040.10">
    <property type="entry name" value="N-(1-d-carboxylethyl)-l-norvaline Dehydrogenase, domain 2"/>
    <property type="match status" value="1"/>
</dbReference>
<dbReference type="Gene3D" id="3.40.50.720">
    <property type="entry name" value="NAD(P)-binding Rossmann-like Domain"/>
    <property type="match status" value="1"/>
</dbReference>
<evidence type="ECO:0000313" key="3">
    <source>
        <dbReference type="Proteomes" id="UP001148932"/>
    </source>
</evidence>
<feature type="domain" description="Opine dehydrogenase" evidence="1">
    <location>
        <begin position="181"/>
        <end position="323"/>
    </location>
</feature>
<gene>
    <name evidence="2" type="ORF">OIN59_17425</name>
</gene>
<dbReference type="SUPFAM" id="SSF51735">
    <property type="entry name" value="NAD(P)-binding Rossmann-fold domains"/>
    <property type="match status" value="1"/>
</dbReference>
<reference evidence="2" key="1">
    <citation type="submission" date="2022-10" db="EMBL/GenBank/DDBJ databases">
        <title>Description of microaerobic benzene degrading bacteria.</title>
        <authorList>
            <person name="Bedics A."/>
            <person name="Tancsics A."/>
            <person name="Banerjee S."/>
        </authorList>
    </citation>
    <scope>NUCLEOTIDE SEQUENCE</scope>
    <source>
        <strain evidence="2">D2M1</strain>
    </source>
</reference>
<evidence type="ECO:0000313" key="2">
    <source>
        <dbReference type="EMBL" id="MDD2179221.1"/>
    </source>
</evidence>
<sequence>MRVSIVGAGAIAFGMAALLEAAGHEAMLWSPSGQRTQELGGGRTLTATGAISGSFAPHVAPSCAQAMAWAQVVVFALPATGHRFAFDTCVPHVRPGLPLIISSHLSFGALYLNRQLSSRGISAPIIALASTVCTARQRSSTAVHVGTIRSRVDMATLPARSGEAGHQLCTELFGDRFTRRDGLLTVSLGNVNPQNHLAIALLNLTRMEHAQAWNQAENVTPAVGRLIESLDAERLAIAGALGVQVKSVQEHIAQSYQLSQASVAQMNQERYRQGLGVMGPTTAESRYVLEDVPFGLVPTVRLGRAAGVETRLHEAGVALLCAAYGRDFTKENDLLVGLDLEQLGVEALRRLARDGYC</sequence>
<dbReference type="Pfam" id="PF02317">
    <property type="entry name" value="Octopine_DH"/>
    <property type="match status" value="1"/>
</dbReference>
<dbReference type="RefSeq" id="WP_274112332.1">
    <property type="nucleotide sequence ID" value="NZ_JAPCKI010000011.1"/>
</dbReference>
<evidence type="ECO:0000259" key="1">
    <source>
        <dbReference type="Pfam" id="PF02317"/>
    </source>
</evidence>
<name>A0ABT5RZT8_9BURK</name>
<dbReference type="InterPro" id="IPR003421">
    <property type="entry name" value="Opine_DH"/>
</dbReference>
<dbReference type="InterPro" id="IPR008927">
    <property type="entry name" value="6-PGluconate_DH-like_C_sf"/>
</dbReference>
<dbReference type="InterPro" id="IPR013328">
    <property type="entry name" value="6PGD_dom2"/>
</dbReference>
<protein>
    <submittedName>
        <fullName evidence="2">NAD/NADP octopine/nopaline dehydrogenase family protein</fullName>
    </submittedName>
</protein>
<proteinExistence type="predicted"/>
<dbReference type="SUPFAM" id="SSF48179">
    <property type="entry name" value="6-phosphogluconate dehydrogenase C-terminal domain-like"/>
    <property type="match status" value="1"/>
</dbReference>
<accession>A0ABT5RZT8</accession>
<dbReference type="InterPro" id="IPR036291">
    <property type="entry name" value="NAD(P)-bd_dom_sf"/>
</dbReference>
<keyword evidence="3" id="KW-1185">Reference proteome</keyword>
<dbReference type="Proteomes" id="UP001148932">
    <property type="component" value="Unassembled WGS sequence"/>
</dbReference>
<comment type="caution">
    <text evidence="2">The sequence shown here is derived from an EMBL/GenBank/DDBJ whole genome shotgun (WGS) entry which is preliminary data.</text>
</comment>
<dbReference type="EMBL" id="JAPCKI010000011">
    <property type="protein sequence ID" value="MDD2179221.1"/>
    <property type="molecule type" value="Genomic_DNA"/>
</dbReference>